<keyword evidence="3" id="KW-1185">Reference proteome</keyword>
<evidence type="ECO:0000313" key="2">
    <source>
        <dbReference type="EMBL" id="CAI5786918.1"/>
    </source>
</evidence>
<evidence type="ECO:0000256" key="1">
    <source>
        <dbReference type="SAM" id="Phobius"/>
    </source>
</evidence>
<evidence type="ECO:0000313" key="3">
    <source>
        <dbReference type="Proteomes" id="UP001178461"/>
    </source>
</evidence>
<protein>
    <submittedName>
        <fullName evidence="2">Uncharacterized protein</fullName>
    </submittedName>
</protein>
<dbReference type="AlphaFoldDB" id="A0AA35L0L9"/>
<dbReference type="Proteomes" id="UP001178461">
    <property type="component" value="Chromosome 11"/>
</dbReference>
<proteinExistence type="predicted"/>
<feature type="transmembrane region" description="Helical" evidence="1">
    <location>
        <begin position="24"/>
        <end position="43"/>
    </location>
</feature>
<keyword evidence="1" id="KW-0472">Membrane</keyword>
<sequence length="104" mass="11671">MGFPYNGDVGVFCRVELTGRKKCLSQFLCPAVLSFTMVIFLWSPTLVGSKTWRCPAVWENSLEGKICRKESLIKLFFLFIDPAQQISITPAITSTARYIGFPDA</sequence>
<keyword evidence="1" id="KW-0812">Transmembrane</keyword>
<reference evidence="2" key="1">
    <citation type="submission" date="2022-12" db="EMBL/GenBank/DDBJ databases">
        <authorList>
            <person name="Alioto T."/>
            <person name="Alioto T."/>
            <person name="Gomez Garrido J."/>
        </authorList>
    </citation>
    <scope>NUCLEOTIDE SEQUENCE</scope>
</reference>
<name>A0AA35L0L9_9SAUR</name>
<accession>A0AA35L0L9</accession>
<dbReference type="EMBL" id="OX395136">
    <property type="protein sequence ID" value="CAI5786918.1"/>
    <property type="molecule type" value="Genomic_DNA"/>
</dbReference>
<organism evidence="2 3">
    <name type="scientific">Podarcis lilfordi</name>
    <name type="common">Lilford's wall lizard</name>
    <dbReference type="NCBI Taxonomy" id="74358"/>
    <lineage>
        <taxon>Eukaryota</taxon>
        <taxon>Metazoa</taxon>
        <taxon>Chordata</taxon>
        <taxon>Craniata</taxon>
        <taxon>Vertebrata</taxon>
        <taxon>Euteleostomi</taxon>
        <taxon>Lepidosauria</taxon>
        <taxon>Squamata</taxon>
        <taxon>Bifurcata</taxon>
        <taxon>Unidentata</taxon>
        <taxon>Episquamata</taxon>
        <taxon>Laterata</taxon>
        <taxon>Lacertibaenia</taxon>
        <taxon>Lacertidae</taxon>
        <taxon>Podarcis</taxon>
    </lineage>
</organism>
<gene>
    <name evidence="2" type="ORF">PODLI_1B041022</name>
</gene>
<keyword evidence="1" id="KW-1133">Transmembrane helix</keyword>